<dbReference type="RefSeq" id="WP_090928995.1">
    <property type="nucleotide sequence ID" value="NZ_FOTY01000051.1"/>
</dbReference>
<dbReference type="STRING" id="266892.SAMN04488054_15116"/>
<accession>A0A1I4QW28</accession>
<evidence type="ECO:0000313" key="2">
    <source>
        <dbReference type="Proteomes" id="UP000199668"/>
    </source>
</evidence>
<sequence length="69" mass="7971">MQVENPMVLPSGYLDRDDPEILGECEGCGREIADYEEALEFEQDVLLHDDVECLADYIRQHAMKVGWRN</sequence>
<dbReference type="OrthoDB" id="2928188at2"/>
<dbReference type="Proteomes" id="UP000199668">
    <property type="component" value="Unassembled WGS sequence"/>
</dbReference>
<protein>
    <submittedName>
        <fullName evidence="1">Uncharacterized protein</fullName>
    </submittedName>
</protein>
<name>A0A1I4QW28_9BACI</name>
<keyword evidence="2" id="KW-1185">Reference proteome</keyword>
<organism evidence="1 2">
    <name type="scientific">Salibacterium qingdaonense</name>
    <dbReference type="NCBI Taxonomy" id="266892"/>
    <lineage>
        <taxon>Bacteria</taxon>
        <taxon>Bacillati</taxon>
        <taxon>Bacillota</taxon>
        <taxon>Bacilli</taxon>
        <taxon>Bacillales</taxon>
        <taxon>Bacillaceae</taxon>
    </lineage>
</organism>
<reference evidence="1 2" key="1">
    <citation type="submission" date="2016-10" db="EMBL/GenBank/DDBJ databases">
        <authorList>
            <person name="de Groot N.N."/>
        </authorList>
    </citation>
    <scope>NUCLEOTIDE SEQUENCE [LARGE SCALE GENOMIC DNA]</scope>
    <source>
        <strain evidence="1 2">CGMCC 1.6134</strain>
    </source>
</reference>
<evidence type="ECO:0000313" key="1">
    <source>
        <dbReference type="EMBL" id="SFM44282.1"/>
    </source>
</evidence>
<gene>
    <name evidence="1" type="ORF">SAMN04488054_15116</name>
</gene>
<proteinExistence type="predicted"/>
<dbReference type="AlphaFoldDB" id="A0A1I4QW28"/>
<dbReference type="EMBL" id="FOTY01000051">
    <property type="protein sequence ID" value="SFM44282.1"/>
    <property type="molecule type" value="Genomic_DNA"/>
</dbReference>